<comment type="similarity">
    <text evidence="1">Belongs to the peptidase S58 family.</text>
</comment>
<keyword evidence="2" id="KW-0378">Hydrolase</keyword>
<evidence type="ECO:0000313" key="2">
    <source>
        <dbReference type="EMBL" id="SNZ06968.1"/>
    </source>
</evidence>
<proteinExistence type="inferred from homology"/>
<evidence type="ECO:0000256" key="1">
    <source>
        <dbReference type="ARBA" id="ARBA00007068"/>
    </source>
</evidence>
<organism evidence="2 3">
    <name type="scientific">Cohaesibacter gelatinilyticus</name>
    <dbReference type="NCBI Taxonomy" id="372072"/>
    <lineage>
        <taxon>Bacteria</taxon>
        <taxon>Pseudomonadati</taxon>
        <taxon>Pseudomonadota</taxon>
        <taxon>Alphaproteobacteria</taxon>
        <taxon>Hyphomicrobiales</taxon>
        <taxon>Cohaesibacteraceae</taxon>
    </lineage>
</organism>
<name>A0A285NCF0_9HYPH</name>
<dbReference type="AlphaFoldDB" id="A0A285NCF0"/>
<protein>
    <submittedName>
        <fullName evidence="2">D-aminopeptidase</fullName>
    </submittedName>
</protein>
<dbReference type="PANTHER" id="PTHR36512">
    <property type="entry name" value="D-AMINOPEPTIDASE"/>
    <property type="match status" value="1"/>
</dbReference>
<dbReference type="GO" id="GO:0004177">
    <property type="term" value="F:aminopeptidase activity"/>
    <property type="evidence" value="ECO:0007669"/>
    <property type="project" value="UniProtKB-KW"/>
</dbReference>
<dbReference type="InterPro" id="IPR005321">
    <property type="entry name" value="Peptidase_S58_DmpA"/>
</dbReference>
<dbReference type="RefSeq" id="WP_170955926.1">
    <property type="nucleotide sequence ID" value="NZ_OBEL01000001.1"/>
</dbReference>
<keyword evidence="2" id="KW-0645">Protease</keyword>
<dbReference type="CDD" id="cd02253">
    <property type="entry name" value="DmpA"/>
    <property type="match status" value="1"/>
</dbReference>
<dbReference type="Pfam" id="PF03576">
    <property type="entry name" value="Peptidase_S58"/>
    <property type="match status" value="1"/>
</dbReference>
<dbReference type="Gene3D" id="3.60.70.12">
    <property type="entry name" value="L-amino peptidase D-ALA esterase/amidase"/>
    <property type="match status" value="1"/>
</dbReference>
<reference evidence="2 3" key="1">
    <citation type="submission" date="2017-09" db="EMBL/GenBank/DDBJ databases">
        <authorList>
            <person name="Ehlers B."/>
            <person name="Leendertz F.H."/>
        </authorList>
    </citation>
    <scope>NUCLEOTIDE SEQUENCE [LARGE SCALE GENOMIC DNA]</scope>
    <source>
        <strain evidence="2 3">DSM 18289</strain>
    </source>
</reference>
<evidence type="ECO:0000313" key="3">
    <source>
        <dbReference type="Proteomes" id="UP000219439"/>
    </source>
</evidence>
<dbReference type="SUPFAM" id="SSF56266">
    <property type="entry name" value="DmpA/ArgJ-like"/>
    <property type="match status" value="1"/>
</dbReference>
<keyword evidence="2" id="KW-0031">Aminopeptidase</keyword>
<dbReference type="PANTHER" id="PTHR36512:SF3">
    <property type="entry name" value="BLR5678 PROTEIN"/>
    <property type="match status" value="1"/>
</dbReference>
<dbReference type="EMBL" id="OBEL01000001">
    <property type="protein sequence ID" value="SNZ06968.1"/>
    <property type="molecule type" value="Genomic_DNA"/>
</dbReference>
<accession>A0A285NCF0</accession>
<dbReference type="InterPro" id="IPR016117">
    <property type="entry name" value="ArgJ-like_dom_sf"/>
</dbReference>
<dbReference type="Proteomes" id="UP000219439">
    <property type="component" value="Unassembled WGS sequence"/>
</dbReference>
<gene>
    <name evidence="2" type="ORF">SAMN06265368_0600</name>
</gene>
<sequence>MTYIQQHTQRDDTSFTRARDRGISVGQMEVGATNSICDIKGVSVGSITLSDGAIQTGVTAIHVVDDNIFEHKCVAAGHVINGFGKSAGLLQLDELGQLETPIVLTNTLSVGTASDALVRYMLDRNPAIGETTGSVNPLVLECNDGAYLNDIRGLHVKAGDVETALTSAQDSCPQGAIGAGTGMSCYGLKGGLGSASRKFRIGDQSYHLGALTLCNMGLLDDLLVDGRKVGREIAELKKHEAEQSAELGSIIMLLITDAPLSSRQLKRICRRAGAGLARTGTQFGSGSGDIVVGVSTANRIPHYSPESGHQDCQILHEDKLDILFRAAIESTEEAIINCLFASKTTTGKHERVRHSLADYWPKLDQPQA</sequence>
<keyword evidence="3" id="KW-1185">Reference proteome</keyword>